<reference evidence="3" key="1">
    <citation type="journal article" date="2015" name="Proc. Natl. Acad. Sci. U.S.A.">
        <title>Genome sequencing of adzuki bean (Vigna angularis) provides insight into high starch and low fat accumulation and domestication.</title>
        <authorList>
            <person name="Yang K."/>
            <person name="Tian Z."/>
            <person name="Chen C."/>
            <person name="Luo L."/>
            <person name="Zhao B."/>
            <person name="Wang Z."/>
            <person name="Yu L."/>
            <person name="Li Y."/>
            <person name="Sun Y."/>
            <person name="Li W."/>
            <person name="Chen Y."/>
            <person name="Li Y."/>
            <person name="Zhang Y."/>
            <person name="Ai D."/>
            <person name="Zhao J."/>
            <person name="Shang C."/>
            <person name="Ma Y."/>
            <person name="Wu B."/>
            <person name="Wang M."/>
            <person name="Gao L."/>
            <person name="Sun D."/>
            <person name="Zhang P."/>
            <person name="Guo F."/>
            <person name="Wang W."/>
            <person name="Li Y."/>
            <person name="Wang J."/>
            <person name="Varshney R.K."/>
            <person name="Wang J."/>
            <person name="Ling H.Q."/>
            <person name="Wan P."/>
        </authorList>
    </citation>
    <scope>NUCLEOTIDE SEQUENCE</scope>
    <source>
        <strain evidence="3">cv. Jingnong 6</strain>
    </source>
</reference>
<dbReference type="Proteomes" id="UP000053144">
    <property type="component" value="Unassembled WGS sequence"/>
</dbReference>
<dbReference type="AlphaFoldDB" id="A0A0L9TB01"/>
<evidence type="ECO:0000313" key="3">
    <source>
        <dbReference type="Proteomes" id="UP000053144"/>
    </source>
</evidence>
<gene>
    <name evidence="2" type="ORF">LR48_Vigan438s000700</name>
</gene>
<evidence type="ECO:0000313" key="2">
    <source>
        <dbReference type="EMBL" id="KOM27551.1"/>
    </source>
</evidence>
<feature type="region of interest" description="Disordered" evidence="1">
    <location>
        <begin position="197"/>
        <end position="218"/>
    </location>
</feature>
<evidence type="ECO:0000256" key="1">
    <source>
        <dbReference type="SAM" id="MobiDB-lite"/>
    </source>
</evidence>
<feature type="compositionally biased region" description="Polar residues" evidence="1">
    <location>
        <begin position="108"/>
        <end position="117"/>
    </location>
</feature>
<feature type="region of interest" description="Disordered" evidence="1">
    <location>
        <begin position="66"/>
        <end position="133"/>
    </location>
</feature>
<dbReference type="EMBL" id="KQ258387">
    <property type="protein sequence ID" value="KOM27551.1"/>
    <property type="molecule type" value="Genomic_DNA"/>
</dbReference>
<sequence>MSPTHKHLPFPNRNPVLLCRQSSRVAAIPSLSKSCHQHHESFKLTSDHHHEQPFVVVVSLYSPPSSDCANNSQVATSSKHEHPPARAILHRPSPSMLSQRPPRAPSSRHVQPPSTTKGENHDQHPTTSSSSQITTNIASSNVTNNHLSATHKPSTCHRWRHPPLLLLPDLPHARWFKLDFCQFTAAWTSSDSRSFRYSCSQRRENPSPLGDSPFLPTE</sequence>
<organism evidence="2 3">
    <name type="scientific">Phaseolus angularis</name>
    <name type="common">Azuki bean</name>
    <name type="synonym">Vigna angularis</name>
    <dbReference type="NCBI Taxonomy" id="3914"/>
    <lineage>
        <taxon>Eukaryota</taxon>
        <taxon>Viridiplantae</taxon>
        <taxon>Streptophyta</taxon>
        <taxon>Embryophyta</taxon>
        <taxon>Tracheophyta</taxon>
        <taxon>Spermatophyta</taxon>
        <taxon>Magnoliopsida</taxon>
        <taxon>eudicotyledons</taxon>
        <taxon>Gunneridae</taxon>
        <taxon>Pentapetalae</taxon>
        <taxon>rosids</taxon>
        <taxon>fabids</taxon>
        <taxon>Fabales</taxon>
        <taxon>Fabaceae</taxon>
        <taxon>Papilionoideae</taxon>
        <taxon>50 kb inversion clade</taxon>
        <taxon>NPAAA clade</taxon>
        <taxon>indigoferoid/millettioid clade</taxon>
        <taxon>Phaseoleae</taxon>
        <taxon>Vigna</taxon>
    </lineage>
</organism>
<proteinExistence type="predicted"/>
<feature type="compositionally biased region" description="Polar residues" evidence="1">
    <location>
        <begin position="67"/>
        <end position="77"/>
    </location>
</feature>
<accession>A0A0L9TB01</accession>
<name>A0A0L9TB01_PHAAN</name>
<dbReference type="Gramene" id="KOM27551">
    <property type="protein sequence ID" value="KOM27551"/>
    <property type="gene ID" value="LR48_Vigan438s000700"/>
</dbReference>
<protein>
    <submittedName>
        <fullName evidence="2">Uncharacterized protein</fullName>
    </submittedName>
</protein>